<reference evidence="1" key="1">
    <citation type="submission" date="2018-09" db="EMBL/GenBank/DDBJ databases">
        <title>A genomic encyclopedia of anaerobic methanotrophic archaea.</title>
        <authorList>
            <person name="Skennerton C.T."/>
            <person name="Chadwick G.L."/>
            <person name="Laso-Perez R."/>
            <person name="Leu A.O."/>
            <person name="Speth D.R."/>
            <person name="Yu H."/>
            <person name="Morgan-Lang C."/>
            <person name="Hatzenpichler R."/>
            <person name="Goudeau D."/>
            <person name="Malmstrom R."/>
            <person name="Woyke T."/>
            <person name="Hallam S."/>
            <person name="Tyson G.W."/>
            <person name="Wegener G."/>
            <person name="Boetius A."/>
            <person name="Orphan V.J."/>
        </authorList>
    </citation>
    <scope>NUCLEOTIDE SEQUENCE</scope>
    <source>
        <strain evidence="1">CONS3730D10UFb2</strain>
    </source>
</reference>
<sequence length="443" mass="48608">MRIIIIGAGDVGYHLAKGLYHDHEVAIIEIDEEACNKASELDIMVIHGNGANVERLENAGIIKSDLVVAVTNYDEFNIVACLTSKLLTDNKVKTIAMVSNPEYIDEPVTKREKTGMDIMICPELSLALEMFEILSVPSAVDVENFVGGLVKMIEFKVEEWNFLANKALKDIPFPQGSMISVIFRDSDLIIPDGDAIIHSGDRIVMIGKKDAFSTIRTWFEEKNQSKKVLVVGGGKVGFYLIRLLSKNGFDITIIDNNKKQCEVIAEVLPDITTLNGDGTDITLLEEVNTSGMDAVVSVTNSDEKNLLCSLIAKQMGVNKVIARVDRTEYTQLFEMVGVDVAMSSRDATINEVLKTTLLSTGIQSITMLEGEKGEVLELTAKLGSKIVKKQLKNLKFPKGAIISTIVRGIEIIIPDGNIQIQPGDDVIVFTKPDVVSKVEGFFK</sequence>
<evidence type="ECO:0000313" key="2">
    <source>
        <dbReference type="Proteomes" id="UP000315423"/>
    </source>
</evidence>
<evidence type="ECO:0000313" key="1">
    <source>
        <dbReference type="EMBL" id="TKY92113.1"/>
    </source>
</evidence>
<comment type="caution">
    <text evidence="1">The sequence shown here is derived from an EMBL/GenBank/DDBJ whole genome shotgun (WGS) entry which is preliminary data.</text>
</comment>
<name>A0AC61SC08_9EURY</name>
<protein>
    <submittedName>
        <fullName evidence="1">Trk system potassium transporter TrkA</fullName>
    </submittedName>
</protein>
<gene>
    <name evidence="1" type="primary">trkA</name>
    <name evidence="1" type="ORF">C5S46_02340</name>
</gene>
<organism evidence="1 2">
    <name type="scientific">Candidatus Methanomarinus sp</name>
    <dbReference type="NCBI Taxonomy" id="3386244"/>
    <lineage>
        <taxon>Archaea</taxon>
        <taxon>Methanobacteriati</taxon>
        <taxon>Methanobacteriota</taxon>
        <taxon>Stenosarchaea group</taxon>
        <taxon>Methanomicrobia</taxon>
        <taxon>Methanosarcinales</taxon>
        <taxon>ANME-2 cluster</taxon>
        <taxon>Candidatus Methanocomedenaceae</taxon>
        <taxon>Candidatus Methanomarinus</taxon>
    </lineage>
</organism>
<accession>A0AC61SC08</accession>
<proteinExistence type="predicted"/>
<dbReference type="EMBL" id="QYBA01000075">
    <property type="protein sequence ID" value="TKY92113.1"/>
    <property type="molecule type" value="Genomic_DNA"/>
</dbReference>
<dbReference type="Proteomes" id="UP000315423">
    <property type="component" value="Unassembled WGS sequence"/>
</dbReference>